<gene>
    <name evidence="4" type="ORF">MAR_022351</name>
</gene>
<comment type="similarity">
    <text evidence="1">Belongs to the thioesterase family.</text>
</comment>
<dbReference type="SUPFAM" id="SSF53474">
    <property type="entry name" value="alpha/beta-Hydrolases"/>
    <property type="match status" value="2"/>
</dbReference>
<organism evidence="4 5">
    <name type="scientific">Mya arenaria</name>
    <name type="common">Soft-shell clam</name>
    <dbReference type="NCBI Taxonomy" id="6604"/>
    <lineage>
        <taxon>Eukaryota</taxon>
        <taxon>Metazoa</taxon>
        <taxon>Spiralia</taxon>
        <taxon>Lophotrochozoa</taxon>
        <taxon>Mollusca</taxon>
        <taxon>Bivalvia</taxon>
        <taxon>Autobranchia</taxon>
        <taxon>Heteroconchia</taxon>
        <taxon>Euheterodonta</taxon>
        <taxon>Imparidentia</taxon>
        <taxon>Neoheterodontei</taxon>
        <taxon>Myida</taxon>
        <taxon>Myoidea</taxon>
        <taxon>Myidae</taxon>
        <taxon>Mya</taxon>
    </lineage>
</organism>
<dbReference type="InterPro" id="IPR001031">
    <property type="entry name" value="Thioesterase"/>
</dbReference>
<dbReference type="PANTHER" id="PTHR11487">
    <property type="entry name" value="THIOESTERASE"/>
    <property type="match status" value="1"/>
</dbReference>
<protein>
    <recommendedName>
        <fullName evidence="2">oleoyl-[acyl-carrier-protein] hydrolase</fullName>
        <ecNumber evidence="2">3.1.2.14</ecNumber>
    </recommendedName>
</protein>
<dbReference type="InterPro" id="IPR012223">
    <property type="entry name" value="TEII"/>
</dbReference>
<name>A0ABY7DPG9_MYAAR</name>
<dbReference type="EC" id="3.1.2.14" evidence="2"/>
<dbReference type="Proteomes" id="UP001164746">
    <property type="component" value="Chromosome 3"/>
</dbReference>
<feature type="domain" description="Thioesterase" evidence="3">
    <location>
        <begin position="106"/>
        <end position="189"/>
    </location>
</feature>
<dbReference type="PANTHER" id="PTHR11487:SF0">
    <property type="entry name" value="S-ACYL FATTY ACID SYNTHASE THIOESTERASE, MEDIUM CHAIN"/>
    <property type="match status" value="1"/>
</dbReference>
<accession>A0ABY7DPG9</accession>
<evidence type="ECO:0000256" key="1">
    <source>
        <dbReference type="ARBA" id="ARBA00007169"/>
    </source>
</evidence>
<sequence length="209" mass="23595">MSDKVLNCLLRRPQAKWKLFCFPWAGGGAVFYANWGRNMSEDVEVHGVCLAGRESRYNEPVSSDVGHYGRLSSFSDSKPYEERARSRAKSFVCVRDIRSVCKYIYTRGTPSEILDNKEYISIFLPALKADFELLYNISAENSDPMPVLSSSIHVFDGSDDAPHDLQAWRSVSSGEFDLTILKGGHFYLKDTECSIKLQQCILQKLSLTS</sequence>
<dbReference type="InterPro" id="IPR029058">
    <property type="entry name" value="AB_hydrolase_fold"/>
</dbReference>
<evidence type="ECO:0000259" key="3">
    <source>
        <dbReference type="Pfam" id="PF00975"/>
    </source>
</evidence>
<dbReference type="EMBL" id="CP111014">
    <property type="protein sequence ID" value="WAQ97978.1"/>
    <property type="molecule type" value="Genomic_DNA"/>
</dbReference>
<reference evidence="4" key="1">
    <citation type="submission" date="2022-11" db="EMBL/GenBank/DDBJ databases">
        <title>Centuries of genome instability and evolution in soft-shell clam transmissible cancer (bioRxiv).</title>
        <authorList>
            <person name="Hart S.F.M."/>
            <person name="Yonemitsu M.A."/>
            <person name="Giersch R.M."/>
            <person name="Beal B.F."/>
            <person name="Arriagada G."/>
            <person name="Davis B.W."/>
            <person name="Ostrander E.A."/>
            <person name="Goff S.P."/>
            <person name="Metzger M.J."/>
        </authorList>
    </citation>
    <scope>NUCLEOTIDE SEQUENCE</scope>
    <source>
        <strain evidence="4">MELC-2E11</strain>
        <tissue evidence="4">Siphon/mantle</tissue>
    </source>
</reference>
<proteinExistence type="inferred from homology"/>
<keyword evidence="5" id="KW-1185">Reference proteome</keyword>
<feature type="domain" description="Thioesterase" evidence="3">
    <location>
        <begin position="18"/>
        <end position="61"/>
    </location>
</feature>
<evidence type="ECO:0000256" key="2">
    <source>
        <dbReference type="ARBA" id="ARBA00012480"/>
    </source>
</evidence>
<dbReference type="Gene3D" id="3.40.50.1820">
    <property type="entry name" value="alpha/beta hydrolase"/>
    <property type="match status" value="2"/>
</dbReference>
<evidence type="ECO:0000313" key="5">
    <source>
        <dbReference type="Proteomes" id="UP001164746"/>
    </source>
</evidence>
<evidence type="ECO:0000313" key="4">
    <source>
        <dbReference type="EMBL" id="WAQ97978.1"/>
    </source>
</evidence>
<dbReference type="Pfam" id="PF00975">
    <property type="entry name" value="Thioesterase"/>
    <property type="match status" value="2"/>
</dbReference>